<evidence type="ECO:0000313" key="1">
    <source>
        <dbReference type="EMBL" id="JAE23783.1"/>
    </source>
</evidence>
<name>A0A0A9GT97_ARUDO</name>
<reference evidence="1" key="1">
    <citation type="submission" date="2014-09" db="EMBL/GenBank/DDBJ databases">
        <authorList>
            <person name="Magalhaes I.L.F."/>
            <person name="Oliveira U."/>
            <person name="Santos F.R."/>
            <person name="Vidigal T.H.D.A."/>
            <person name="Brescovit A.D."/>
            <person name="Santos A.J."/>
        </authorList>
    </citation>
    <scope>NUCLEOTIDE SEQUENCE</scope>
    <source>
        <tissue evidence="1">Shoot tissue taken approximately 20 cm above the soil surface</tissue>
    </source>
</reference>
<protein>
    <submittedName>
        <fullName evidence="1">Uncharacterized protein</fullName>
    </submittedName>
</protein>
<dbReference type="AlphaFoldDB" id="A0A0A9GT97"/>
<accession>A0A0A9GT97</accession>
<reference evidence="1" key="2">
    <citation type="journal article" date="2015" name="Data Brief">
        <title>Shoot transcriptome of the giant reed, Arundo donax.</title>
        <authorList>
            <person name="Barrero R.A."/>
            <person name="Guerrero F.D."/>
            <person name="Moolhuijzen P."/>
            <person name="Goolsby J.A."/>
            <person name="Tidwell J."/>
            <person name="Bellgard S.E."/>
            <person name="Bellgard M.I."/>
        </authorList>
    </citation>
    <scope>NUCLEOTIDE SEQUENCE</scope>
    <source>
        <tissue evidence="1">Shoot tissue taken approximately 20 cm above the soil surface</tissue>
    </source>
</reference>
<organism evidence="1">
    <name type="scientific">Arundo donax</name>
    <name type="common">Giant reed</name>
    <name type="synonym">Donax arundinaceus</name>
    <dbReference type="NCBI Taxonomy" id="35708"/>
    <lineage>
        <taxon>Eukaryota</taxon>
        <taxon>Viridiplantae</taxon>
        <taxon>Streptophyta</taxon>
        <taxon>Embryophyta</taxon>
        <taxon>Tracheophyta</taxon>
        <taxon>Spermatophyta</taxon>
        <taxon>Magnoliopsida</taxon>
        <taxon>Liliopsida</taxon>
        <taxon>Poales</taxon>
        <taxon>Poaceae</taxon>
        <taxon>PACMAD clade</taxon>
        <taxon>Arundinoideae</taxon>
        <taxon>Arundineae</taxon>
        <taxon>Arundo</taxon>
    </lineage>
</organism>
<proteinExistence type="predicted"/>
<dbReference type="EMBL" id="GBRH01174113">
    <property type="protein sequence ID" value="JAE23783.1"/>
    <property type="molecule type" value="Transcribed_RNA"/>
</dbReference>
<sequence length="38" mass="4602">MFLLQLLVKVSPYRSCQCQKRLIFWIVGSSKFPQIWTR</sequence>